<keyword evidence="5 6" id="KW-0949">S-adenosyl-L-methionine</keyword>
<dbReference type="InterPro" id="IPR007213">
    <property type="entry name" value="Ppm1/Ppm2/Tcmp"/>
</dbReference>
<dbReference type="NCBIfam" id="TIGR00027">
    <property type="entry name" value="mthyl_TIGR00027"/>
    <property type="match status" value="1"/>
</dbReference>
<proteinExistence type="inferred from homology"/>
<sequence length="300" mass="33194">MRTDRDNWDINTSVGSTALFVAASRALEATKPVPLAVDQYAEVFCRAAGGEWADLVAGGVPEHPLRSEEFGQYFVSFQGARTRYFDSYFARAIEAGVKQVVILAAGLDSRAYRLDWAPGTTIFELDQPLVHQFKREVLAEHGAESKASRQEISIDLREDWGKALQDKGFDPSAPSAWIVEGLLIYLPADAQERLFESIDQLAAPGSFVGIEQMTTYADVVFDMLVAGANESGDQANSDFFSLIYNEQRSEASTWFHCHGWDSVRTELLDYLNVSGRAVPEPSQPAWYMFNSISLVSAVKG</sequence>
<dbReference type="SUPFAM" id="SSF53335">
    <property type="entry name" value="S-adenosyl-L-methionine-dependent methyltransferases"/>
    <property type="match status" value="1"/>
</dbReference>
<dbReference type="GO" id="GO:0032259">
    <property type="term" value="P:methylation"/>
    <property type="evidence" value="ECO:0007669"/>
    <property type="project" value="UniProtKB-KW"/>
</dbReference>
<dbReference type="PANTHER" id="PTHR43619:SF2">
    <property type="entry name" value="S-ADENOSYL-L-METHIONINE-DEPENDENT METHYLTRANSFERASES SUPERFAMILY PROTEIN"/>
    <property type="match status" value="1"/>
</dbReference>
<evidence type="ECO:0000256" key="2">
    <source>
        <dbReference type="ARBA" id="ARBA00008138"/>
    </source>
</evidence>
<dbReference type="Pfam" id="PF04072">
    <property type="entry name" value="LCM"/>
    <property type="match status" value="1"/>
</dbReference>
<dbReference type="PANTHER" id="PTHR43619">
    <property type="entry name" value="S-ADENOSYL-L-METHIONINE-DEPENDENT METHYLTRANSFERASE YKTD-RELATED"/>
    <property type="match status" value="1"/>
</dbReference>
<evidence type="ECO:0000256" key="4">
    <source>
        <dbReference type="ARBA" id="ARBA00022679"/>
    </source>
</evidence>
<reference evidence="7 8" key="1">
    <citation type="submission" date="2016-10" db="EMBL/GenBank/DDBJ databases">
        <title>Evaluation of Human, Veterinary and Environmental Mycobacterium chelonae Isolates by Core Genome Phylogenomic Analysis, Targeted Gene Comparison, and Anti-microbial Susceptibility Patterns: A Tale of Mistaken Identities.</title>
        <authorList>
            <person name="Fogelson S.B."/>
            <person name="Camus A.C."/>
            <person name="Lorenz W."/>
            <person name="Vasireddy R."/>
            <person name="Vasireddy S."/>
            <person name="Smith T."/>
            <person name="Brown-Elliott B.A."/>
            <person name="Wallace R.J.Jr."/>
            <person name="Hasan N.A."/>
            <person name="Reischl U."/>
            <person name="Sanchez S."/>
        </authorList>
    </citation>
    <scope>NUCLEOTIDE SEQUENCE [LARGE SCALE GENOMIC DNA]</scope>
    <source>
        <strain evidence="7 8">15515</strain>
    </source>
</reference>
<dbReference type="AlphaFoldDB" id="A0A1S1LSL2"/>
<dbReference type="GO" id="GO:0008168">
    <property type="term" value="F:methyltransferase activity"/>
    <property type="evidence" value="ECO:0007669"/>
    <property type="project" value="UniProtKB-UniRule"/>
</dbReference>
<gene>
    <name evidence="7" type="ORF">BKG82_09845</name>
</gene>
<keyword evidence="3 6" id="KW-0489">Methyltransferase</keyword>
<name>A0A1S1LSL2_MYCCH</name>
<evidence type="ECO:0000256" key="6">
    <source>
        <dbReference type="RuleBase" id="RU362030"/>
    </source>
</evidence>
<evidence type="ECO:0000256" key="5">
    <source>
        <dbReference type="ARBA" id="ARBA00022691"/>
    </source>
</evidence>
<evidence type="ECO:0000313" key="7">
    <source>
        <dbReference type="EMBL" id="OHU57935.1"/>
    </source>
</evidence>
<dbReference type="Proteomes" id="UP000180043">
    <property type="component" value="Unassembled WGS sequence"/>
</dbReference>
<dbReference type="Gene3D" id="3.40.50.150">
    <property type="entry name" value="Vaccinia Virus protein VP39"/>
    <property type="match status" value="1"/>
</dbReference>
<comment type="similarity">
    <text evidence="2 6">Belongs to the UPF0677 family.</text>
</comment>
<evidence type="ECO:0000313" key="8">
    <source>
        <dbReference type="Proteomes" id="UP000180043"/>
    </source>
</evidence>
<dbReference type="RefSeq" id="WP_057969231.1">
    <property type="nucleotide sequence ID" value="NZ_JBJIAN010000001.1"/>
</dbReference>
<organism evidence="7 8">
    <name type="scientific">Mycobacteroides chelonae</name>
    <name type="common">Mycobacterium chelonae</name>
    <dbReference type="NCBI Taxonomy" id="1774"/>
    <lineage>
        <taxon>Bacteria</taxon>
        <taxon>Bacillati</taxon>
        <taxon>Actinomycetota</taxon>
        <taxon>Actinomycetes</taxon>
        <taxon>Mycobacteriales</taxon>
        <taxon>Mycobacteriaceae</taxon>
        <taxon>Mycobacteroides</taxon>
    </lineage>
</organism>
<comment type="function">
    <text evidence="1 6">Exhibits S-adenosyl-L-methionine-dependent methyltransferase activity.</text>
</comment>
<dbReference type="InterPro" id="IPR029063">
    <property type="entry name" value="SAM-dependent_MTases_sf"/>
</dbReference>
<dbReference type="InterPro" id="IPR011610">
    <property type="entry name" value="SAM_mthyl_Trfase_ML2640-like"/>
</dbReference>
<keyword evidence="4 7" id="KW-0808">Transferase</keyword>
<evidence type="ECO:0000256" key="3">
    <source>
        <dbReference type="ARBA" id="ARBA00022603"/>
    </source>
</evidence>
<comment type="caution">
    <text evidence="7">The sequence shown here is derived from an EMBL/GenBank/DDBJ whole genome shotgun (WGS) entry which is preliminary data.</text>
</comment>
<dbReference type="EMBL" id="MLIQ01000013">
    <property type="protein sequence ID" value="OHU57935.1"/>
    <property type="molecule type" value="Genomic_DNA"/>
</dbReference>
<evidence type="ECO:0000256" key="1">
    <source>
        <dbReference type="ARBA" id="ARBA00003907"/>
    </source>
</evidence>
<accession>A0A1S1LSL2</accession>
<protein>
    <recommendedName>
        <fullName evidence="6">S-adenosyl-L-methionine-dependent methyltransferase</fullName>
        <ecNumber evidence="6">2.1.1.-</ecNumber>
    </recommendedName>
</protein>
<dbReference type="EC" id="2.1.1.-" evidence="6"/>